<dbReference type="GO" id="GO:0016787">
    <property type="term" value="F:hydrolase activity"/>
    <property type="evidence" value="ECO:0007669"/>
    <property type="project" value="UniProtKB-KW"/>
</dbReference>
<evidence type="ECO:0000256" key="1">
    <source>
        <dbReference type="ARBA" id="ARBA00008645"/>
    </source>
</evidence>
<dbReference type="PRINTS" id="PR00111">
    <property type="entry name" value="ABHYDROLASE"/>
</dbReference>
<reference evidence="4" key="1">
    <citation type="submission" date="2020-03" db="EMBL/GenBank/DDBJ databases">
        <authorList>
            <person name="Guo F."/>
        </authorList>
    </citation>
    <scope>NUCLEOTIDE SEQUENCE</scope>
    <source>
        <strain evidence="4">JCM 30134</strain>
    </source>
</reference>
<dbReference type="Pfam" id="PF00561">
    <property type="entry name" value="Abhydrolase_1"/>
    <property type="match status" value="1"/>
</dbReference>
<dbReference type="AlphaFoldDB" id="A0A9E5JRW7"/>
<dbReference type="InterPro" id="IPR029058">
    <property type="entry name" value="AB_hydrolase_fold"/>
</dbReference>
<dbReference type="Gene3D" id="3.40.50.1820">
    <property type="entry name" value="alpha/beta hydrolase"/>
    <property type="match status" value="1"/>
</dbReference>
<organism evidence="4 5">
    <name type="scientific">Pseudomaricurvus hydrocarbonicus</name>
    <dbReference type="NCBI Taxonomy" id="1470433"/>
    <lineage>
        <taxon>Bacteria</taxon>
        <taxon>Pseudomonadati</taxon>
        <taxon>Pseudomonadota</taxon>
        <taxon>Gammaproteobacteria</taxon>
        <taxon>Cellvibrionales</taxon>
        <taxon>Cellvibrionaceae</taxon>
        <taxon>Pseudomaricurvus</taxon>
    </lineage>
</organism>
<protein>
    <submittedName>
        <fullName evidence="4">Alpha/beta hydrolase</fullName>
    </submittedName>
</protein>
<dbReference type="GO" id="GO:0016020">
    <property type="term" value="C:membrane"/>
    <property type="evidence" value="ECO:0007669"/>
    <property type="project" value="TreeGrafter"/>
</dbReference>
<keyword evidence="2 4" id="KW-0378">Hydrolase</keyword>
<evidence type="ECO:0000259" key="3">
    <source>
        <dbReference type="Pfam" id="PF00561"/>
    </source>
</evidence>
<dbReference type="InterPro" id="IPR050266">
    <property type="entry name" value="AB_hydrolase_sf"/>
</dbReference>
<dbReference type="PANTHER" id="PTHR43798:SF14">
    <property type="entry name" value="SERINE HYDROLASE-LIKE PROTEIN DDB_G0286239"/>
    <property type="match status" value="1"/>
</dbReference>
<dbReference type="SUPFAM" id="SSF53474">
    <property type="entry name" value="alpha/beta-Hydrolases"/>
    <property type="match status" value="1"/>
</dbReference>
<accession>A0A9E5JRW7</accession>
<evidence type="ECO:0000313" key="5">
    <source>
        <dbReference type="Proteomes" id="UP000787472"/>
    </source>
</evidence>
<dbReference type="PANTHER" id="PTHR43798">
    <property type="entry name" value="MONOACYLGLYCEROL LIPASE"/>
    <property type="match status" value="1"/>
</dbReference>
<keyword evidence="5" id="KW-1185">Reference proteome</keyword>
<gene>
    <name evidence="4" type="ORF">G8770_02450</name>
</gene>
<dbReference type="InterPro" id="IPR000073">
    <property type="entry name" value="AB_hydrolase_1"/>
</dbReference>
<sequence>MLALHGWLDNSGSFFRLAPLLANHYVVALDTAGHGFSDHRPAHEPYNIWQDVAEVFAVADALGWDRFALMGHSRGGIISTLCAGTFPERITALALLDGFTPLALSPDRAPKQLAASILDNQQLRPRRVYTDREAMIRARMKGAWSLSREAARVIVERGSVEVDGGYQWSFDPRLHTASAFKLSREHIDAFVRSIQAPVKLLLAEGGAMAKISRPPEEWKPFNPQQLPGSHHFHMETQSIEIGAIVDDFFTSQANY</sequence>
<name>A0A9E5JRW7_9GAMM</name>
<comment type="caution">
    <text evidence="4">The sequence shown here is derived from an EMBL/GenBank/DDBJ whole genome shotgun (WGS) entry which is preliminary data.</text>
</comment>
<dbReference type="EMBL" id="JAAONZ010000002">
    <property type="protein sequence ID" value="NHO64408.1"/>
    <property type="molecule type" value="Genomic_DNA"/>
</dbReference>
<evidence type="ECO:0000313" key="4">
    <source>
        <dbReference type="EMBL" id="NHO64408.1"/>
    </source>
</evidence>
<dbReference type="Proteomes" id="UP000787472">
    <property type="component" value="Unassembled WGS sequence"/>
</dbReference>
<proteinExistence type="inferred from homology"/>
<comment type="similarity">
    <text evidence="1">Belongs to the AB hydrolase superfamily.</text>
</comment>
<evidence type="ECO:0000256" key="2">
    <source>
        <dbReference type="ARBA" id="ARBA00022801"/>
    </source>
</evidence>
<feature type="domain" description="AB hydrolase-1" evidence="3">
    <location>
        <begin position="2"/>
        <end position="179"/>
    </location>
</feature>